<evidence type="ECO:0000313" key="2">
    <source>
        <dbReference type="EMBL" id="SQA97783.1"/>
    </source>
</evidence>
<dbReference type="EMBL" id="UAVU01000003">
    <property type="protein sequence ID" value="SQA97783.1"/>
    <property type="molecule type" value="Genomic_DNA"/>
</dbReference>
<feature type="domain" description="YjeF N-terminal" evidence="1">
    <location>
        <begin position="23"/>
        <end position="46"/>
    </location>
</feature>
<evidence type="ECO:0000259" key="1">
    <source>
        <dbReference type="PROSITE" id="PS51385"/>
    </source>
</evidence>
<evidence type="ECO:0000313" key="3">
    <source>
        <dbReference type="Proteomes" id="UP000251197"/>
    </source>
</evidence>
<dbReference type="AlphaFoldDB" id="A0A2X2TB49"/>
<protein>
    <submittedName>
        <fullName evidence="2">Nicotinamide nucleotide repair protein</fullName>
    </submittedName>
</protein>
<gene>
    <name evidence="2" type="primary">nnr_3</name>
    <name evidence="2" type="ORF">NCTC12120_01625</name>
</gene>
<dbReference type="PROSITE" id="PS51385">
    <property type="entry name" value="YJEF_N"/>
    <property type="match status" value="1"/>
</dbReference>
<sequence>MTDHNLEKYGKSIPHSVWPADWLRKAERDAADSLGITLYELMLRAG</sequence>
<dbReference type="InterPro" id="IPR004443">
    <property type="entry name" value="YjeF_N_dom"/>
</dbReference>
<accession>A0A2X2TB49</accession>
<reference evidence="2 3" key="1">
    <citation type="submission" date="2018-06" db="EMBL/GenBank/DDBJ databases">
        <authorList>
            <consortium name="Pathogen Informatics"/>
            <person name="Doyle S."/>
        </authorList>
    </citation>
    <scope>NUCLEOTIDE SEQUENCE [LARGE SCALE GENOMIC DNA]</scope>
    <source>
        <strain evidence="2 3">NCTC12120</strain>
    </source>
</reference>
<dbReference type="Proteomes" id="UP000251197">
    <property type="component" value="Unassembled WGS sequence"/>
</dbReference>
<organism evidence="2 3">
    <name type="scientific">Cedecea neteri</name>
    <dbReference type="NCBI Taxonomy" id="158822"/>
    <lineage>
        <taxon>Bacteria</taxon>
        <taxon>Pseudomonadati</taxon>
        <taxon>Pseudomonadota</taxon>
        <taxon>Gammaproteobacteria</taxon>
        <taxon>Enterobacterales</taxon>
        <taxon>Enterobacteriaceae</taxon>
        <taxon>Cedecea</taxon>
    </lineage>
</organism>
<proteinExistence type="predicted"/>
<name>A0A2X2TB49_9ENTR</name>